<dbReference type="GO" id="GO:0008610">
    <property type="term" value="P:lipid biosynthetic process"/>
    <property type="evidence" value="ECO:0007669"/>
    <property type="project" value="UniProtKB-ARBA"/>
</dbReference>
<dbReference type="PANTHER" id="PTHR45527:SF1">
    <property type="entry name" value="FATTY ACID SYNTHASE"/>
    <property type="match status" value="1"/>
</dbReference>
<accession>A0A7W9KES5</accession>
<dbReference type="GO" id="GO:0003824">
    <property type="term" value="F:catalytic activity"/>
    <property type="evidence" value="ECO:0007669"/>
    <property type="project" value="InterPro"/>
</dbReference>
<name>A0A7W9KES5_9PSEU</name>
<dbReference type="EMBL" id="JACHIR010000001">
    <property type="protein sequence ID" value="MBB5891253.1"/>
    <property type="molecule type" value="Genomic_DNA"/>
</dbReference>
<organism evidence="2 3">
    <name type="scientific">Kutzneria kofuensis</name>
    <dbReference type="NCBI Taxonomy" id="103725"/>
    <lineage>
        <taxon>Bacteria</taxon>
        <taxon>Bacillati</taxon>
        <taxon>Actinomycetota</taxon>
        <taxon>Actinomycetes</taxon>
        <taxon>Pseudonocardiales</taxon>
        <taxon>Pseudonocardiaceae</taxon>
        <taxon>Kutzneria</taxon>
    </lineage>
</organism>
<dbReference type="GO" id="GO:0043041">
    <property type="term" value="P:amino acid activation for nonribosomal peptide biosynthetic process"/>
    <property type="evidence" value="ECO:0007669"/>
    <property type="project" value="TreeGrafter"/>
</dbReference>
<protein>
    <recommendedName>
        <fullName evidence="1">Condensation domain-containing protein</fullName>
    </recommendedName>
</protein>
<sequence length="401" mass="44311">MTTVETTWPLSIWQRQCMGLERAHPGSFTDPLYTISAIVELRGPMDLAVLQRAVNELIRRHEILRTRFVEDAQVVAPRAEAEIVVLDEVDVHFPVYADSPTPLAVTVSRRDPDEHLLSFHLQHLACDPVTLWSALAELGALYHAELGGPAVPPPSAQFGEYVTFEREQQRADEVAARAWWESALGGKAFARVAADDDAPPFEYRDDLLSAEEFTTLAKFGRAHRGTVLTTLATALACAMGPHVSGGDLLFSTIFRKRDRPQWQRMLGPCFAVTLFPVPAPPGRLTSDYSRAVRDVLLRCQRYNRFDLLELHALIPDFVPALNHFIEFLPADRPTGIAFGPVTGHVVTAAGPPTDTPFGLDLRTRDTPTGVVVGHISGCGGGWRESTVRQLWRDVAAQLRDA</sequence>
<dbReference type="PANTHER" id="PTHR45527">
    <property type="entry name" value="NONRIBOSOMAL PEPTIDE SYNTHETASE"/>
    <property type="match status" value="1"/>
</dbReference>
<dbReference type="AlphaFoldDB" id="A0A7W9KES5"/>
<evidence type="ECO:0000313" key="2">
    <source>
        <dbReference type="EMBL" id="MBB5891253.1"/>
    </source>
</evidence>
<dbReference type="InterPro" id="IPR023213">
    <property type="entry name" value="CAT-like_dom_sf"/>
</dbReference>
<evidence type="ECO:0000259" key="1">
    <source>
        <dbReference type="Pfam" id="PF00668"/>
    </source>
</evidence>
<reference evidence="2 3" key="1">
    <citation type="submission" date="2020-08" db="EMBL/GenBank/DDBJ databases">
        <title>Sequencing the genomes of 1000 actinobacteria strains.</title>
        <authorList>
            <person name="Klenk H.-P."/>
        </authorList>
    </citation>
    <scope>NUCLEOTIDE SEQUENCE [LARGE SCALE GENOMIC DNA]</scope>
    <source>
        <strain evidence="2 3">DSM 43851</strain>
    </source>
</reference>
<dbReference type="GO" id="GO:0044550">
    <property type="term" value="P:secondary metabolite biosynthetic process"/>
    <property type="evidence" value="ECO:0007669"/>
    <property type="project" value="TreeGrafter"/>
</dbReference>
<feature type="domain" description="Condensation" evidence="1">
    <location>
        <begin position="6"/>
        <end position="311"/>
    </location>
</feature>
<evidence type="ECO:0000313" key="3">
    <source>
        <dbReference type="Proteomes" id="UP000585638"/>
    </source>
</evidence>
<proteinExistence type="predicted"/>
<dbReference type="GO" id="GO:0031177">
    <property type="term" value="F:phosphopantetheine binding"/>
    <property type="evidence" value="ECO:0007669"/>
    <property type="project" value="TreeGrafter"/>
</dbReference>
<dbReference type="Gene3D" id="3.30.559.30">
    <property type="entry name" value="Nonribosomal peptide synthetase, condensation domain"/>
    <property type="match status" value="1"/>
</dbReference>
<comment type="caution">
    <text evidence="2">The sequence shown here is derived from an EMBL/GenBank/DDBJ whole genome shotgun (WGS) entry which is preliminary data.</text>
</comment>
<keyword evidence="3" id="KW-1185">Reference proteome</keyword>
<dbReference type="Pfam" id="PF00668">
    <property type="entry name" value="Condensation"/>
    <property type="match status" value="1"/>
</dbReference>
<dbReference type="SUPFAM" id="SSF52777">
    <property type="entry name" value="CoA-dependent acyltransferases"/>
    <property type="match status" value="2"/>
</dbReference>
<dbReference type="Gene3D" id="3.30.559.10">
    <property type="entry name" value="Chloramphenicol acetyltransferase-like domain"/>
    <property type="match status" value="1"/>
</dbReference>
<dbReference type="Proteomes" id="UP000585638">
    <property type="component" value="Unassembled WGS sequence"/>
</dbReference>
<dbReference type="RefSeq" id="WP_184861229.1">
    <property type="nucleotide sequence ID" value="NZ_BAAAWY010000031.1"/>
</dbReference>
<dbReference type="InterPro" id="IPR001242">
    <property type="entry name" value="Condensation_dom"/>
</dbReference>
<gene>
    <name evidence="2" type="ORF">BJ998_002449</name>
</gene>
<dbReference type="GO" id="GO:0005737">
    <property type="term" value="C:cytoplasm"/>
    <property type="evidence" value="ECO:0007669"/>
    <property type="project" value="TreeGrafter"/>
</dbReference>